<dbReference type="EMBL" id="CP000155">
    <property type="protein sequence ID" value="ABC29218.1"/>
    <property type="molecule type" value="Genomic_DNA"/>
</dbReference>
<reference evidence="12 13" key="1">
    <citation type="journal article" date="2005" name="Nucleic Acids Res.">
        <title>Genomic blueprint of Hahella chejuensis, a marine microbe producing an algicidal agent.</title>
        <authorList>
            <person name="Jeong H."/>
            <person name="Yim J.H."/>
            <person name="Lee C."/>
            <person name="Choi S.-H."/>
            <person name="Park Y.K."/>
            <person name="Yoon S.H."/>
            <person name="Hur C.-G."/>
            <person name="Kang H.-Y."/>
            <person name="Kim D."/>
            <person name="Lee H.H."/>
            <person name="Park K.H."/>
            <person name="Park S.-H."/>
            <person name="Park H.-S."/>
            <person name="Lee H.K."/>
            <person name="Oh T.K."/>
            <person name="Kim J.F."/>
        </authorList>
    </citation>
    <scope>NUCLEOTIDE SEQUENCE [LARGE SCALE GENOMIC DNA]</scope>
    <source>
        <strain evidence="12 13">KCTC 2396</strain>
    </source>
</reference>
<evidence type="ECO:0000256" key="3">
    <source>
        <dbReference type="ARBA" id="ARBA00012461"/>
    </source>
</evidence>
<evidence type="ECO:0000256" key="8">
    <source>
        <dbReference type="ARBA" id="ARBA00037065"/>
    </source>
</evidence>
<comment type="cofactor">
    <cofactor evidence="1">
        <name>Mg(2+)</name>
        <dbReference type="ChEBI" id="CHEBI:18420"/>
    </cofactor>
</comment>
<dbReference type="eggNOG" id="COG1209">
    <property type="taxonomic scope" value="Bacteria"/>
</dbReference>
<sequence length="290" mass="32094">MKGIVLAGGSGTRLHPITRGVSKQLLPIYDKPMIYYPISVLMLAGIRDILIISTPDDLPYFKKMLGDGADFGVTLAYAEQPSPDGLAQAFIIGEDFIGDDSVCLVLGDNIFYGEHFSDKLKIAAQKDKGATVFGYFVNDPERFGVVEFDPQGRAVSIEEKPESPKSNYAVTGLYFYDNDVVSIAKSVRPSERGELEITSVNKVYLERGDLNVTQLGRGFAWLDTGTHDSLLEAAHFVKTIESRQGLKIACLEEIAFHNGWLTKERLLEQASMLSKTGYGQYLMHLVKKQL</sequence>
<protein>
    <recommendedName>
        <fullName evidence="3 10">Glucose-1-phosphate thymidylyltransferase</fullName>
        <ecNumber evidence="3 10">2.7.7.24</ecNumber>
    </recommendedName>
</protein>
<keyword evidence="4 10" id="KW-0808">Transferase</keyword>
<comment type="function">
    <text evidence="8 10">Catalyzes the formation of dTDP-glucose, from dTTP and glucose 1-phosphate, as well as its pyrophosphorolysis.</text>
</comment>
<dbReference type="InterPro" id="IPR005835">
    <property type="entry name" value="NTP_transferase_dom"/>
</dbReference>
<dbReference type="SUPFAM" id="SSF53448">
    <property type="entry name" value="Nucleotide-diphospho-sugar transferases"/>
    <property type="match status" value="1"/>
</dbReference>
<organism evidence="12 13">
    <name type="scientific">Hahella chejuensis (strain KCTC 2396)</name>
    <dbReference type="NCBI Taxonomy" id="349521"/>
    <lineage>
        <taxon>Bacteria</taxon>
        <taxon>Pseudomonadati</taxon>
        <taxon>Pseudomonadota</taxon>
        <taxon>Gammaproteobacteria</taxon>
        <taxon>Oceanospirillales</taxon>
        <taxon>Hahellaceae</taxon>
        <taxon>Hahella</taxon>
    </lineage>
</organism>
<keyword evidence="6 10" id="KW-0479">Metal-binding</keyword>
<dbReference type="InterPro" id="IPR005907">
    <property type="entry name" value="G1P_thy_trans_s"/>
</dbReference>
<dbReference type="FunFam" id="3.90.550.10:FF:000023">
    <property type="entry name" value="Glucose-1-phosphate thymidylyltransferase"/>
    <property type="match status" value="1"/>
</dbReference>
<dbReference type="OrthoDB" id="9803871at2"/>
<dbReference type="GO" id="GO:0008879">
    <property type="term" value="F:glucose-1-phosphate thymidylyltransferase activity"/>
    <property type="evidence" value="ECO:0007669"/>
    <property type="project" value="UniProtKB-EC"/>
</dbReference>
<dbReference type="Gene3D" id="3.90.550.10">
    <property type="entry name" value="Spore Coat Polysaccharide Biosynthesis Protein SpsA, Chain A"/>
    <property type="match status" value="1"/>
</dbReference>
<dbReference type="EC" id="2.7.7.24" evidence="3 10"/>
<keyword evidence="13" id="KW-1185">Reference proteome</keyword>
<gene>
    <name evidence="12" type="primary">rfbA</name>
    <name evidence="12" type="ordered locus">HCH_02408</name>
</gene>
<comment type="similarity">
    <text evidence="2 10">Belongs to the glucose-1-phosphate thymidylyltransferase family.</text>
</comment>
<dbReference type="CDD" id="cd02538">
    <property type="entry name" value="G1P_TT_short"/>
    <property type="match status" value="1"/>
</dbReference>
<evidence type="ECO:0000256" key="2">
    <source>
        <dbReference type="ARBA" id="ARBA00010480"/>
    </source>
</evidence>
<dbReference type="RefSeq" id="WP_011396287.1">
    <property type="nucleotide sequence ID" value="NC_007645.1"/>
</dbReference>
<evidence type="ECO:0000313" key="13">
    <source>
        <dbReference type="Proteomes" id="UP000000238"/>
    </source>
</evidence>
<evidence type="ECO:0000256" key="7">
    <source>
        <dbReference type="ARBA" id="ARBA00022842"/>
    </source>
</evidence>
<accession>Q2SJF6</accession>
<dbReference type="PANTHER" id="PTHR43532:SF4">
    <property type="entry name" value="GLUCOSE-1-PHOSPHATE THYMIDYLYLTRANSFERASE 2"/>
    <property type="match status" value="1"/>
</dbReference>
<evidence type="ECO:0000256" key="10">
    <source>
        <dbReference type="RuleBase" id="RU003706"/>
    </source>
</evidence>
<keyword evidence="7 10" id="KW-0460">Magnesium</keyword>
<dbReference type="Pfam" id="PF00483">
    <property type="entry name" value="NTP_transferase"/>
    <property type="match status" value="1"/>
</dbReference>
<evidence type="ECO:0000256" key="5">
    <source>
        <dbReference type="ARBA" id="ARBA00022695"/>
    </source>
</evidence>
<dbReference type="Proteomes" id="UP000000238">
    <property type="component" value="Chromosome"/>
</dbReference>
<evidence type="ECO:0000256" key="9">
    <source>
        <dbReference type="ARBA" id="ARBA00049336"/>
    </source>
</evidence>
<name>Q2SJF6_HAHCH</name>
<dbReference type="InterPro" id="IPR029044">
    <property type="entry name" value="Nucleotide-diphossugar_trans"/>
</dbReference>
<dbReference type="KEGG" id="hch:HCH_02408"/>
<keyword evidence="5 10" id="KW-0548">Nucleotidyltransferase</keyword>
<proteinExistence type="inferred from homology"/>
<evidence type="ECO:0000256" key="4">
    <source>
        <dbReference type="ARBA" id="ARBA00022679"/>
    </source>
</evidence>
<evidence type="ECO:0000259" key="11">
    <source>
        <dbReference type="Pfam" id="PF00483"/>
    </source>
</evidence>
<dbReference type="HOGENOM" id="CLU_029499_9_0_6"/>
<feature type="domain" description="Nucleotidyl transferase" evidence="11">
    <location>
        <begin position="2"/>
        <end position="238"/>
    </location>
</feature>
<dbReference type="GO" id="GO:0046872">
    <property type="term" value="F:metal ion binding"/>
    <property type="evidence" value="ECO:0007669"/>
    <property type="project" value="UniProtKB-KW"/>
</dbReference>
<evidence type="ECO:0000313" key="12">
    <source>
        <dbReference type="EMBL" id="ABC29218.1"/>
    </source>
</evidence>
<evidence type="ECO:0000256" key="1">
    <source>
        <dbReference type="ARBA" id="ARBA00001946"/>
    </source>
</evidence>
<comment type="catalytic activity">
    <reaction evidence="9 10">
        <text>dTTP + alpha-D-glucose 1-phosphate + H(+) = dTDP-alpha-D-glucose + diphosphate</text>
        <dbReference type="Rhea" id="RHEA:15225"/>
        <dbReference type="ChEBI" id="CHEBI:15378"/>
        <dbReference type="ChEBI" id="CHEBI:33019"/>
        <dbReference type="ChEBI" id="CHEBI:37568"/>
        <dbReference type="ChEBI" id="CHEBI:57477"/>
        <dbReference type="ChEBI" id="CHEBI:58601"/>
        <dbReference type="EC" id="2.7.7.24"/>
    </reaction>
</comment>
<dbReference type="STRING" id="349521.HCH_02408"/>
<dbReference type="NCBIfam" id="TIGR01207">
    <property type="entry name" value="rmlA"/>
    <property type="match status" value="1"/>
</dbReference>
<dbReference type="AlphaFoldDB" id="Q2SJF6"/>
<evidence type="ECO:0000256" key="6">
    <source>
        <dbReference type="ARBA" id="ARBA00022723"/>
    </source>
</evidence>
<dbReference type="PANTHER" id="PTHR43532">
    <property type="entry name" value="GLUCOSE-1-PHOSPHATE THYMIDYLYLTRANSFERASE"/>
    <property type="match status" value="1"/>
</dbReference>